<reference evidence="3 4" key="1">
    <citation type="submission" date="2017-05" db="EMBL/GenBank/DDBJ databases">
        <authorList>
            <person name="Varghese N."/>
            <person name="Submissions S."/>
        </authorList>
    </citation>
    <scope>NUCLEOTIDE SEQUENCE [LARGE SCALE GENOMIC DNA]</scope>
    <source>
        <strain evidence="3 4">DSM 25457</strain>
    </source>
</reference>
<dbReference type="EMBL" id="FXUG01000020">
    <property type="protein sequence ID" value="SMP75890.1"/>
    <property type="molecule type" value="Genomic_DNA"/>
</dbReference>
<evidence type="ECO:0000313" key="4">
    <source>
        <dbReference type="Proteomes" id="UP001158067"/>
    </source>
</evidence>
<keyword evidence="1" id="KW-0732">Signal</keyword>
<comment type="caution">
    <text evidence="3">The sequence shown here is derived from an EMBL/GenBank/DDBJ whole genome shotgun (WGS) entry which is preliminary data.</text>
</comment>
<dbReference type="InterPro" id="IPR017850">
    <property type="entry name" value="Alkaline_phosphatase_core_sf"/>
</dbReference>
<organism evidence="3 4">
    <name type="scientific">Neorhodopirellula lusitana</name>
    <dbReference type="NCBI Taxonomy" id="445327"/>
    <lineage>
        <taxon>Bacteria</taxon>
        <taxon>Pseudomonadati</taxon>
        <taxon>Planctomycetota</taxon>
        <taxon>Planctomycetia</taxon>
        <taxon>Pirellulales</taxon>
        <taxon>Pirellulaceae</taxon>
        <taxon>Neorhodopirellula</taxon>
    </lineage>
</organism>
<dbReference type="Pfam" id="PF00884">
    <property type="entry name" value="Sulfatase"/>
    <property type="match status" value="1"/>
</dbReference>
<dbReference type="InterPro" id="IPR052701">
    <property type="entry name" value="GAG_Ulvan_Degrading_Sulfatases"/>
</dbReference>
<evidence type="ECO:0000259" key="2">
    <source>
        <dbReference type="Pfam" id="PF00884"/>
    </source>
</evidence>
<dbReference type="PANTHER" id="PTHR43751:SF3">
    <property type="entry name" value="SULFATASE N-TERMINAL DOMAIN-CONTAINING PROTEIN"/>
    <property type="match status" value="1"/>
</dbReference>
<dbReference type="Gene3D" id="3.40.720.10">
    <property type="entry name" value="Alkaline Phosphatase, subunit A"/>
    <property type="match status" value="1"/>
</dbReference>
<dbReference type="Gene3D" id="3.30.1120.10">
    <property type="match status" value="1"/>
</dbReference>
<proteinExistence type="predicted"/>
<accession>A0ABY1QQ34</accession>
<sequence>MNYAKSILLLFALAGAQLCHAEDRPNVILIYADDMGIGMLGCYGQKLVKTPNIDQLATEGMKFNNYYGGVLCAPARWTLLTGMHDGRKGGWGQTQPGLLMRMEREGVTEPEYTRRFDEYINTRSVPIPDNEVFLAQVAQQAGYKTAQFGKLDVGFLTNHQRVTRFGWDHYVGYFSHSRCHGFYPPYLWRDGEKFELEGNDRIDCGRMSEKGDEPVGSGGQTYSQNVFIEEILDYIRGHANSVAQDKQTKPFFLYHPTQLPHGPVAIPELHPDYANDDRLSLAEKKYASMVRMLDDHVGLIMQELKELGMDEDTMVVFTSDNGHELYYGPKKTFPKTLPNGEPANLTDKKWRTSDCGDVFDGAGGRAGLKRAAFQGGMQCPLIARWPNKIASGTETDHFSAHYDFLATLADLFNTPAPKGKDSISYLPTLLAQPQTQQHEYIVINNGFDRMGRTALIGRDGWKLIEIDRKKNDFQLYNVLEDNEERFNLADQYPERVASLKAILMDQLDSDRPDFSTD</sequence>
<dbReference type="PANTHER" id="PTHR43751">
    <property type="entry name" value="SULFATASE"/>
    <property type="match status" value="1"/>
</dbReference>
<dbReference type="CDD" id="cd16145">
    <property type="entry name" value="ARS_like"/>
    <property type="match status" value="1"/>
</dbReference>
<dbReference type="SUPFAM" id="SSF53649">
    <property type="entry name" value="Alkaline phosphatase-like"/>
    <property type="match status" value="1"/>
</dbReference>
<dbReference type="RefSeq" id="WP_283435133.1">
    <property type="nucleotide sequence ID" value="NZ_FXUG01000020.1"/>
</dbReference>
<feature type="domain" description="Sulfatase N-terminal" evidence="2">
    <location>
        <begin position="25"/>
        <end position="413"/>
    </location>
</feature>
<evidence type="ECO:0000313" key="3">
    <source>
        <dbReference type="EMBL" id="SMP75890.1"/>
    </source>
</evidence>
<protein>
    <submittedName>
        <fullName evidence="3">Arylsulfatase A</fullName>
    </submittedName>
</protein>
<feature type="signal peptide" evidence="1">
    <location>
        <begin position="1"/>
        <end position="21"/>
    </location>
</feature>
<evidence type="ECO:0000256" key="1">
    <source>
        <dbReference type="SAM" id="SignalP"/>
    </source>
</evidence>
<keyword evidence="4" id="KW-1185">Reference proteome</keyword>
<gene>
    <name evidence="3" type="ORF">SAMN06265222_12039</name>
</gene>
<dbReference type="InterPro" id="IPR000917">
    <property type="entry name" value="Sulfatase_N"/>
</dbReference>
<dbReference type="Proteomes" id="UP001158067">
    <property type="component" value="Unassembled WGS sequence"/>
</dbReference>
<feature type="chain" id="PRO_5045384999" evidence="1">
    <location>
        <begin position="22"/>
        <end position="517"/>
    </location>
</feature>
<name>A0ABY1QQ34_9BACT</name>